<reference evidence="2 3" key="1">
    <citation type="journal article" date="2012" name="J. Bacteriol.">
        <title>Genome Sequence of Extracellular-Protease-Producing Alishewanella jeotgali Isolated from Traditional Korean Fermented Seafood.</title>
        <authorList>
            <person name="Jung J."/>
            <person name="Chun J."/>
            <person name="Park W."/>
        </authorList>
    </citation>
    <scope>NUCLEOTIDE SEQUENCE [LARGE SCALE GENOMIC DNA]</scope>
    <source>
        <strain evidence="2 3">KCTC 22429</strain>
    </source>
</reference>
<accession>H3ZA26</accession>
<evidence type="ECO:0000313" key="3">
    <source>
        <dbReference type="Proteomes" id="UP000012046"/>
    </source>
</evidence>
<comment type="caution">
    <text evidence="2">The sequence shown here is derived from an EMBL/GenBank/DDBJ whole genome shotgun (WGS) entry which is preliminary data.</text>
</comment>
<dbReference type="PATRIC" id="fig|1129374.4.peg.150"/>
<dbReference type="AlphaFoldDB" id="H3ZA26"/>
<dbReference type="Proteomes" id="UP000012046">
    <property type="component" value="Unassembled WGS sequence"/>
</dbReference>
<dbReference type="STRING" id="1129374.AJE_00735"/>
<evidence type="ECO:0000256" key="1">
    <source>
        <dbReference type="SAM" id="Phobius"/>
    </source>
</evidence>
<dbReference type="eggNOG" id="ENOG5034ATG">
    <property type="taxonomic scope" value="Bacteria"/>
</dbReference>
<protein>
    <submittedName>
        <fullName evidence="2">Uncharacterized protein</fullName>
    </submittedName>
</protein>
<name>H3ZA26_9ALTE</name>
<keyword evidence="3" id="KW-1185">Reference proteome</keyword>
<feature type="transmembrane region" description="Helical" evidence="1">
    <location>
        <begin position="388"/>
        <end position="409"/>
    </location>
</feature>
<keyword evidence="1" id="KW-0812">Transmembrane</keyword>
<keyword evidence="1" id="KW-0472">Membrane</keyword>
<evidence type="ECO:0000313" key="2">
    <source>
        <dbReference type="EMBL" id="EHR42670.1"/>
    </source>
</evidence>
<sequence length="412" mass="44767">MANMRNKTTDYYCPPDDKPQFLNFYPIEPEGGICWHPAVPAEPEPECDCSNFAGDSLKTNNDLLAPEGQYTEANPPQCVRQSEIAAGRDTPLECVCQVSAQKWAWSYAGFNAETNTQMVRWQTRPTQIGQPSGTFTGVKCGATDGGPLEPENNAPKDCFTLKNGVKWCWADKAEKCQVVNGVEQCASGCGTVNGDFVCYDDTPVIPPKDRDQLTPPDDTLTDPNKSINDMVKGDFKEINKGVESRLDNVVTSISNTTIAMDEVSDKVGLTNSKLDGIGMQLDGIGKQLGHIDGTLEGAFGDDGEPAPGTGDGETCYEDICSWYESAYPDGLVGIWQERSADLQQTPLFNFLNQLGTVQPTGGQPDFNICFNLGAMGDYGCKSFEIPSAVWAFIRLMILICAGIFCYRIVSGV</sequence>
<organism evidence="2 3">
    <name type="scientific">Alishewanella jeotgali KCTC 22429</name>
    <dbReference type="NCBI Taxonomy" id="1129374"/>
    <lineage>
        <taxon>Bacteria</taxon>
        <taxon>Pseudomonadati</taxon>
        <taxon>Pseudomonadota</taxon>
        <taxon>Gammaproteobacteria</taxon>
        <taxon>Alteromonadales</taxon>
        <taxon>Alteromonadaceae</taxon>
        <taxon>Alishewanella</taxon>
    </lineage>
</organism>
<dbReference type="EMBL" id="AHTH01000002">
    <property type="protein sequence ID" value="EHR42670.1"/>
    <property type="molecule type" value="Genomic_DNA"/>
</dbReference>
<gene>
    <name evidence="2" type="ORF">AJE_00735</name>
</gene>
<keyword evidence="1" id="KW-1133">Transmembrane helix</keyword>
<proteinExistence type="predicted"/>